<proteinExistence type="predicted"/>
<dbReference type="AlphaFoldDB" id="A0A0S7Y9P8"/>
<accession>A0A0S7Y9P8</accession>
<comment type="caution">
    <text evidence="2">The sequence shown here is derived from an EMBL/GenBank/DDBJ whole genome shotgun (WGS) entry which is preliminary data.</text>
</comment>
<dbReference type="PATRIC" id="fig|1703772.3.peg.663"/>
<dbReference type="EMBL" id="LJNI01000124">
    <property type="protein sequence ID" value="KPJ71469.1"/>
    <property type="molecule type" value="Genomic_DNA"/>
</dbReference>
<sequence>MILFFIYVYVLNPLGLGLLALVGGFIASIAGKSRKKILFFGFLPAVIISIGYTVFRIVISINSPVPDEGALRDIAVIVFSALLAGGIGTLPRSLFPQTQHKRLVVRLVIAVFIGSIISVVLVLSSVFNRDAILRYGIL</sequence>
<gene>
    <name evidence="2" type="ORF">AMJ52_08535</name>
</gene>
<keyword evidence="1" id="KW-1133">Transmembrane helix</keyword>
<name>A0A0S7Y9P8_UNCT6</name>
<evidence type="ECO:0000313" key="2">
    <source>
        <dbReference type="EMBL" id="KPJ71469.1"/>
    </source>
</evidence>
<feature type="transmembrane region" description="Helical" evidence="1">
    <location>
        <begin position="103"/>
        <end position="127"/>
    </location>
</feature>
<feature type="transmembrane region" description="Helical" evidence="1">
    <location>
        <begin position="71"/>
        <end position="91"/>
    </location>
</feature>
<feature type="non-terminal residue" evidence="2">
    <location>
        <position position="138"/>
    </location>
</feature>
<keyword evidence="1" id="KW-0812">Transmembrane</keyword>
<evidence type="ECO:0000256" key="1">
    <source>
        <dbReference type="SAM" id="Phobius"/>
    </source>
</evidence>
<feature type="transmembrane region" description="Helical" evidence="1">
    <location>
        <begin position="6"/>
        <end position="30"/>
    </location>
</feature>
<organism evidence="2 3">
    <name type="scientific">candidate division TA06 bacterium DG_78</name>
    <dbReference type="NCBI Taxonomy" id="1703772"/>
    <lineage>
        <taxon>Bacteria</taxon>
        <taxon>Bacteria division TA06</taxon>
    </lineage>
</organism>
<reference evidence="2 3" key="1">
    <citation type="journal article" date="2015" name="Microbiome">
        <title>Genomic resolution of linkages in carbon, nitrogen, and sulfur cycling among widespread estuary sediment bacteria.</title>
        <authorList>
            <person name="Baker B.J."/>
            <person name="Lazar C.S."/>
            <person name="Teske A.P."/>
            <person name="Dick G.J."/>
        </authorList>
    </citation>
    <scope>NUCLEOTIDE SEQUENCE [LARGE SCALE GENOMIC DNA]</scope>
    <source>
        <strain evidence="2">DG_78</strain>
    </source>
</reference>
<dbReference type="Proteomes" id="UP000051012">
    <property type="component" value="Unassembled WGS sequence"/>
</dbReference>
<feature type="transmembrane region" description="Helical" evidence="1">
    <location>
        <begin position="37"/>
        <end position="59"/>
    </location>
</feature>
<keyword evidence="1" id="KW-0472">Membrane</keyword>
<evidence type="ECO:0000313" key="3">
    <source>
        <dbReference type="Proteomes" id="UP000051012"/>
    </source>
</evidence>
<protein>
    <submittedName>
        <fullName evidence="2">Uncharacterized protein</fullName>
    </submittedName>
</protein>